<dbReference type="PANTHER" id="PTHR43327">
    <property type="entry name" value="STOMATIN-LIKE PROTEIN 2, MITOCHONDRIAL"/>
    <property type="match status" value="1"/>
</dbReference>
<keyword evidence="5 6" id="KW-0472">Membrane</keyword>
<comment type="similarity">
    <text evidence="2 6">Belongs to the band 7/mec-2 family. HflK subfamily.</text>
</comment>
<feature type="compositionally biased region" description="Basic and acidic residues" evidence="7">
    <location>
        <begin position="385"/>
        <end position="399"/>
    </location>
</feature>
<dbReference type="AlphaFoldDB" id="A0A1H8D9B7"/>
<feature type="region of interest" description="Disordered" evidence="7">
    <location>
        <begin position="359"/>
        <end position="399"/>
    </location>
</feature>
<feature type="region of interest" description="Disordered" evidence="7">
    <location>
        <begin position="1"/>
        <end position="22"/>
    </location>
</feature>
<evidence type="ECO:0000256" key="4">
    <source>
        <dbReference type="ARBA" id="ARBA00022989"/>
    </source>
</evidence>
<name>A0A1H8D9B7_9PROT</name>
<evidence type="ECO:0000256" key="3">
    <source>
        <dbReference type="ARBA" id="ARBA00022692"/>
    </source>
</evidence>
<dbReference type="InterPro" id="IPR036013">
    <property type="entry name" value="Band_7/SPFH_dom_sf"/>
</dbReference>
<dbReference type="InterPro" id="IPR001107">
    <property type="entry name" value="Band_7"/>
</dbReference>
<dbReference type="Pfam" id="PF12221">
    <property type="entry name" value="HflK_N"/>
    <property type="match status" value="1"/>
</dbReference>
<feature type="compositionally biased region" description="Low complexity" evidence="7">
    <location>
        <begin position="359"/>
        <end position="369"/>
    </location>
</feature>
<comment type="subcellular location">
    <subcellularLocation>
        <location evidence="1">Membrane</location>
        <topology evidence="1">Single-pass membrane protein</topology>
    </subcellularLocation>
</comment>
<evidence type="ECO:0000256" key="1">
    <source>
        <dbReference type="ARBA" id="ARBA00004167"/>
    </source>
</evidence>
<comment type="subunit">
    <text evidence="6">HflC and HflK may interact to form a multimeric complex.</text>
</comment>
<keyword evidence="3 6" id="KW-0812">Transmembrane</keyword>
<dbReference type="Pfam" id="PF01145">
    <property type="entry name" value="Band_7"/>
    <property type="match status" value="1"/>
</dbReference>
<dbReference type="SUPFAM" id="SSF117892">
    <property type="entry name" value="Band 7/SPFH domain"/>
    <property type="match status" value="1"/>
</dbReference>
<evidence type="ECO:0000256" key="7">
    <source>
        <dbReference type="SAM" id="MobiDB-lite"/>
    </source>
</evidence>
<keyword evidence="9" id="KW-0645">Protease</keyword>
<proteinExistence type="inferred from homology"/>
<dbReference type="GO" id="GO:0006508">
    <property type="term" value="P:proteolysis"/>
    <property type="evidence" value="ECO:0007669"/>
    <property type="project" value="UniProtKB-KW"/>
</dbReference>
<dbReference type="InterPro" id="IPR020980">
    <property type="entry name" value="Membrane_HflK_N"/>
</dbReference>
<dbReference type="InterPro" id="IPR050710">
    <property type="entry name" value="Band7/mec-2_domain"/>
</dbReference>
<reference evidence="9 10" key="1">
    <citation type="submission" date="2016-10" db="EMBL/GenBank/DDBJ databases">
        <authorList>
            <person name="de Groot N.N."/>
        </authorList>
    </citation>
    <scope>NUCLEOTIDE SEQUENCE [LARGE SCALE GENOMIC DNA]</scope>
    <source>
        <strain evidence="9 10">Nl18</strain>
    </source>
</reference>
<protein>
    <recommendedName>
        <fullName evidence="6">Protein HflK</fullName>
    </recommendedName>
</protein>
<feature type="domain" description="Band 7" evidence="8">
    <location>
        <begin position="78"/>
        <end position="251"/>
    </location>
</feature>
<dbReference type="NCBIfam" id="TIGR01933">
    <property type="entry name" value="hflK"/>
    <property type="match status" value="1"/>
</dbReference>
<dbReference type="PANTHER" id="PTHR43327:SF2">
    <property type="entry name" value="MODULATOR OF FTSH PROTEASE HFLK"/>
    <property type="match status" value="1"/>
</dbReference>
<dbReference type="GO" id="GO:0016020">
    <property type="term" value="C:membrane"/>
    <property type="evidence" value="ECO:0007669"/>
    <property type="project" value="UniProtKB-SubCell"/>
</dbReference>
<feature type="region of interest" description="Disordered" evidence="7">
    <location>
        <begin position="35"/>
        <end position="57"/>
    </location>
</feature>
<keyword evidence="9" id="KW-0378">Hydrolase</keyword>
<dbReference type="Proteomes" id="UP000183898">
    <property type="component" value="Unassembled WGS sequence"/>
</dbReference>
<dbReference type="InterPro" id="IPR010201">
    <property type="entry name" value="HflK"/>
</dbReference>
<dbReference type="CDD" id="cd03404">
    <property type="entry name" value="SPFH_HflK"/>
    <property type="match status" value="1"/>
</dbReference>
<feature type="transmembrane region" description="Helical" evidence="6">
    <location>
        <begin position="60"/>
        <end position="83"/>
    </location>
</feature>
<evidence type="ECO:0000256" key="2">
    <source>
        <dbReference type="ARBA" id="ARBA00006971"/>
    </source>
</evidence>
<keyword evidence="4 6" id="KW-1133">Transmembrane helix</keyword>
<dbReference type="Gene3D" id="3.30.479.30">
    <property type="entry name" value="Band 7 domain"/>
    <property type="match status" value="1"/>
</dbReference>
<evidence type="ECO:0000313" key="10">
    <source>
        <dbReference type="Proteomes" id="UP000183898"/>
    </source>
</evidence>
<accession>A0A1H8D9B7</accession>
<sequence>MGLNDPQWGRKKGNSGPPDLDQLWRNFNKKLNNLLKRKGGGRHDSSGGGEGGPPAGPKKYSGGVGLLAGLLLLLWIGSGFYIVNEGQRGIVLRFGKYVESTQAGLRWHLPYPIEVVEPVNVSQVRTVEIGYRNNVRSKVLKESLMLTDDENIIDIQFAVQYILKNPEEFLFTNRDPENAVLQAAETAIREIIGKSKMDFVLYEGREQVAAKATELMQDILDRYKIGIAISKVTMQNAQPPEQVQAAFDDAVKAGQDRERQKNEGQAYANDVIPKAKGNAARLLEEAEGYKQRVIASSEGEASRFKQVLVEYSKAPGVTRDRLYLDMMEQVLSNTSKIIVDQKNGNNLLYLPLDKLIQMSGPSSSSGTMPEAQPASPPEPTADAATRTREAFRGRERETR</sequence>
<dbReference type="RefSeq" id="WP_074744242.1">
    <property type="nucleotide sequence ID" value="NZ_FOCT01000002.1"/>
</dbReference>
<comment type="function">
    <text evidence="6">HflC and HflK could encode or regulate a protease.</text>
</comment>
<dbReference type="EMBL" id="FOCT01000002">
    <property type="protein sequence ID" value="SEN03746.1"/>
    <property type="molecule type" value="Genomic_DNA"/>
</dbReference>
<dbReference type="GO" id="GO:0008233">
    <property type="term" value="F:peptidase activity"/>
    <property type="evidence" value="ECO:0007669"/>
    <property type="project" value="UniProtKB-KW"/>
</dbReference>
<gene>
    <name evidence="9" type="ORF">SAMN05216404_102202</name>
</gene>
<dbReference type="SMART" id="SM00244">
    <property type="entry name" value="PHB"/>
    <property type="match status" value="1"/>
</dbReference>
<evidence type="ECO:0000256" key="6">
    <source>
        <dbReference type="RuleBase" id="RU364113"/>
    </source>
</evidence>
<evidence type="ECO:0000259" key="8">
    <source>
        <dbReference type="SMART" id="SM00244"/>
    </source>
</evidence>
<evidence type="ECO:0000313" key="9">
    <source>
        <dbReference type="EMBL" id="SEN03746.1"/>
    </source>
</evidence>
<evidence type="ECO:0000256" key="5">
    <source>
        <dbReference type="ARBA" id="ARBA00023136"/>
    </source>
</evidence>
<organism evidence="9 10">
    <name type="scientific">Nitrosospira multiformis</name>
    <dbReference type="NCBI Taxonomy" id="1231"/>
    <lineage>
        <taxon>Bacteria</taxon>
        <taxon>Pseudomonadati</taxon>
        <taxon>Pseudomonadota</taxon>
        <taxon>Betaproteobacteria</taxon>
        <taxon>Nitrosomonadales</taxon>
        <taxon>Nitrosomonadaceae</taxon>
        <taxon>Nitrosospira</taxon>
    </lineage>
</organism>